<evidence type="ECO:0000313" key="2">
    <source>
        <dbReference type="EMBL" id="MDC0666165.1"/>
    </source>
</evidence>
<dbReference type="Proteomes" id="UP001217838">
    <property type="component" value="Unassembled WGS sequence"/>
</dbReference>
<protein>
    <submittedName>
        <fullName evidence="2">Uncharacterized protein</fullName>
    </submittedName>
</protein>
<dbReference type="RefSeq" id="WP_271993589.1">
    <property type="nucleotide sequence ID" value="NZ_JAQNDN010000001.1"/>
</dbReference>
<accession>A0ABT5AWE7</accession>
<name>A0ABT5AWE7_9BACT</name>
<gene>
    <name evidence="2" type="ORF">POL58_00380</name>
</gene>
<evidence type="ECO:0000313" key="3">
    <source>
        <dbReference type="Proteomes" id="UP001217838"/>
    </source>
</evidence>
<dbReference type="EMBL" id="JAQNDN010000001">
    <property type="protein sequence ID" value="MDC0666165.1"/>
    <property type="molecule type" value="Genomic_DNA"/>
</dbReference>
<feature type="compositionally biased region" description="Low complexity" evidence="1">
    <location>
        <begin position="43"/>
        <end position="53"/>
    </location>
</feature>
<sequence>MEAIFVAGHDVLGALSEQHRAVDRRKRPNALAIMTQEVAQPPAANARRTAANNGGEHGSC</sequence>
<feature type="region of interest" description="Disordered" evidence="1">
    <location>
        <begin position="38"/>
        <end position="60"/>
    </location>
</feature>
<evidence type="ECO:0000256" key="1">
    <source>
        <dbReference type="SAM" id="MobiDB-lite"/>
    </source>
</evidence>
<comment type="caution">
    <text evidence="2">The sequence shown here is derived from an EMBL/GenBank/DDBJ whole genome shotgun (WGS) entry which is preliminary data.</text>
</comment>
<keyword evidence="3" id="KW-1185">Reference proteome</keyword>
<proteinExistence type="predicted"/>
<organism evidence="2 3">
    <name type="scientific">Nannocystis radixulma</name>
    <dbReference type="NCBI Taxonomy" id="2995305"/>
    <lineage>
        <taxon>Bacteria</taxon>
        <taxon>Pseudomonadati</taxon>
        <taxon>Myxococcota</taxon>
        <taxon>Polyangia</taxon>
        <taxon>Nannocystales</taxon>
        <taxon>Nannocystaceae</taxon>
        <taxon>Nannocystis</taxon>
    </lineage>
</organism>
<reference evidence="2 3" key="1">
    <citation type="submission" date="2022-11" db="EMBL/GenBank/DDBJ databases">
        <title>Minimal conservation of predation-associated metabolite biosynthetic gene clusters underscores biosynthetic potential of Myxococcota including descriptions for ten novel species: Archangium lansinium sp. nov., Myxococcus landrumus sp. nov., Nannocystis bai.</title>
        <authorList>
            <person name="Ahearne A."/>
            <person name="Stevens C."/>
            <person name="Dowd S."/>
        </authorList>
    </citation>
    <scope>NUCLEOTIDE SEQUENCE [LARGE SCALE GENOMIC DNA]</scope>
    <source>
        <strain evidence="2 3">NCELM</strain>
    </source>
</reference>